<dbReference type="InterPro" id="IPR013196">
    <property type="entry name" value="HTH_11"/>
</dbReference>
<proteinExistence type="predicted"/>
<feature type="domain" description="WYL" evidence="2">
    <location>
        <begin position="138"/>
        <end position="203"/>
    </location>
</feature>
<dbReference type="Pfam" id="PF13280">
    <property type="entry name" value="WYL"/>
    <property type="match status" value="1"/>
</dbReference>
<evidence type="ECO:0000313" key="3">
    <source>
        <dbReference type="EMBL" id="QNP48749.1"/>
    </source>
</evidence>
<dbReference type="InterPro" id="IPR026881">
    <property type="entry name" value="WYL_dom"/>
</dbReference>
<gene>
    <name evidence="3" type="ORF">H9K75_00375</name>
</gene>
<dbReference type="InterPro" id="IPR036390">
    <property type="entry name" value="WH_DNA-bd_sf"/>
</dbReference>
<reference evidence="3 4" key="1">
    <citation type="submission" date="2020-08" db="EMBL/GenBank/DDBJ databases">
        <title>Genome sequence of Diaphorobacter aerolatus KACC 16536T.</title>
        <authorList>
            <person name="Hyun D.-W."/>
            <person name="Bae J.-W."/>
        </authorList>
    </citation>
    <scope>NUCLEOTIDE SEQUENCE [LARGE SCALE GENOMIC DNA]</scope>
    <source>
        <strain evidence="3 4">KACC 16536</strain>
    </source>
</reference>
<dbReference type="PANTHER" id="PTHR34580">
    <property type="match status" value="1"/>
</dbReference>
<organism evidence="3 4">
    <name type="scientific">Diaphorobacter aerolatus</name>
    <dbReference type="NCBI Taxonomy" id="1288495"/>
    <lineage>
        <taxon>Bacteria</taxon>
        <taxon>Pseudomonadati</taxon>
        <taxon>Pseudomonadota</taxon>
        <taxon>Betaproteobacteria</taxon>
        <taxon>Burkholderiales</taxon>
        <taxon>Comamonadaceae</taxon>
        <taxon>Diaphorobacter</taxon>
    </lineage>
</organism>
<dbReference type="Gene3D" id="1.10.10.10">
    <property type="entry name" value="Winged helix-like DNA-binding domain superfamily/Winged helix DNA-binding domain"/>
    <property type="match status" value="1"/>
</dbReference>
<dbReference type="SUPFAM" id="SSF46785">
    <property type="entry name" value="Winged helix' DNA-binding domain"/>
    <property type="match status" value="1"/>
</dbReference>
<name>A0A7H0GKD3_9BURK</name>
<dbReference type="InterPro" id="IPR036388">
    <property type="entry name" value="WH-like_DNA-bd_sf"/>
</dbReference>
<dbReference type="PROSITE" id="PS52050">
    <property type="entry name" value="WYL"/>
    <property type="match status" value="1"/>
</dbReference>
<evidence type="ECO:0000313" key="4">
    <source>
        <dbReference type="Proteomes" id="UP000516028"/>
    </source>
</evidence>
<evidence type="ECO:0000259" key="1">
    <source>
        <dbReference type="Pfam" id="PF08279"/>
    </source>
</evidence>
<protein>
    <submittedName>
        <fullName evidence="3">YafY family transcriptional regulator</fullName>
    </submittedName>
</protein>
<dbReference type="RefSeq" id="WP_187724344.1">
    <property type="nucleotide sequence ID" value="NZ_CP060783.1"/>
</dbReference>
<evidence type="ECO:0000259" key="2">
    <source>
        <dbReference type="Pfam" id="PF13280"/>
    </source>
</evidence>
<dbReference type="KEGG" id="daer:H9K75_00375"/>
<dbReference type="AlphaFoldDB" id="A0A7H0GKD3"/>
<dbReference type="Proteomes" id="UP000516028">
    <property type="component" value="Chromosome"/>
</dbReference>
<dbReference type="Pfam" id="PF08279">
    <property type="entry name" value="HTH_11"/>
    <property type="match status" value="1"/>
</dbReference>
<dbReference type="EMBL" id="CP060783">
    <property type="protein sequence ID" value="QNP48749.1"/>
    <property type="molecule type" value="Genomic_DNA"/>
</dbReference>
<keyword evidence="4" id="KW-1185">Reference proteome</keyword>
<accession>A0A7H0GKD3</accession>
<feature type="domain" description="Helix-turn-helix type 11" evidence="1">
    <location>
        <begin position="6"/>
        <end position="59"/>
    </location>
</feature>
<dbReference type="PANTHER" id="PTHR34580:SF3">
    <property type="entry name" value="PROTEIN PAFB"/>
    <property type="match status" value="1"/>
</dbReference>
<sequence>MRKAERLFEIIQLLRGAVQPMTAAQIAERLEVNVRTLYRDIAALQAQRVPIEGAPGLGYVLRRGYDLPPLMFTQEEVDAIAIGAYLVRRTGDESLRIAAQGVLSKLASIVSDDQQRRLATPQFYVSDAGARSSPAVDLSQVREAIRAHAKLAIEYEDESGSKTQRTIWPIAVVYYVEATLIAAWCELREDFRHFRTDRVASLVVTKDSFPDERDALLHAWLERSSFNRGSRTQSPLHRIG</sequence>
<dbReference type="InterPro" id="IPR051534">
    <property type="entry name" value="CBASS_pafABC_assoc_protein"/>
</dbReference>